<sequence length="88" mass="9997">MSDLAKFDEAVLAAISKAPGRATYVLRNMMTWPNDHWKVGFWPALETSAVLRACRRLQKRGLIEESPTAYAVMKCWRPTHPRQESGHG</sequence>
<evidence type="ECO:0000313" key="1">
    <source>
        <dbReference type="EMBL" id="SKB96619.1"/>
    </source>
</evidence>
<protein>
    <submittedName>
        <fullName evidence="1">Uncharacterized protein</fullName>
    </submittedName>
</protein>
<dbReference type="Proteomes" id="UP000190130">
    <property type="component" value="Unassembled WGS sequence"/>
</dbReference>
<organism evidence="1 2">
    <name type="scientific">Bosea thiooxidans</name>
    <dbReference type="NCBI Taxonomy" id="53254"/>
    <lineage>
        <taxon>Bacteria</taxon>
        <taxon>Pseudomonadati</taxon>
        <taxon>Pseudomonadota</taxon>
        <taxon>Alphaproteobacteria</taxon>
        <taxon>Hyphomicrobiales</taxon>
        <taxon>Boseaceae</taxon>
        <taxon>Bosea</taxon>
    </lineage>
</organism>
<dbReference type="RefSeq" id="WP_079591731.1">
    <property type="nucleotide sequence ID" value="NZ_FUYX01000009.1"/>
</dbReference>
<reference evidence="1 2" key="1">
    <citation type="submission" date="2017-02" db="EMBL/GenBank/DDBJ databases">
        <authorList>
            <person name="Peterson S.W."/>
        </authorList>
    </citation>
    <scope>NUCLEOTIDE SEQUENCE [LARGE SCALE GENOMIC DNA]</scope>
    <source>
        <strain evidence="1 2">DSM 9653</strain>
    </source>
</reference>
<dbReference type="EMBL" id="FUYX01000009">
    <property type="protein sequence ID" value="SKB96619.1"/>
    <property type="molecule type" value="Genomic_DNA"/>
</dbReference>
<evidence type="ECO:0000313" key="2">
    <source>
        <dbReference type="Proteomes" id="UP000190130"/>
    </source>
</evidence>
<proteinExistence type="predicted"/>
<name>A0A1T5FKD3_9HYPH</name>
<gene>
    <name evidence="1" type="ORF">SAMN05660750_03297</name>
</gene>
<dbReference type="AlphaFoldDB" id="A0A1T5FKD3"/>
<accession>A0A1T5FKD3</accession>